<evidence type="ECO:0000313" key="1">
    <source>
        <dbReference type="EMBL" id="KAK2574969.1"/>
    </source>
</evidence>
<comment type="caution">
    <text evidence="1">The sequence shown here is derived from an EMBL/GenBank/DDBJ whole genome shotgun (WGS) entry which is preliminary data.</text>
</comment>
<name>A0AAD9VHR2_9HYME</name>
<evidence type="ECO:0000313" key="2">
    <source>
        <dbReference type="Proteomes" id="UP001258017"/>
    </source>
</evidence>
<dbReference type="PANTHER" id="PTHR46669:SF1">
    <property type="entry name" value="LEUCINE-RICH PPR MOTIF-CONTAINING PROTEIN, MITOCHONDRIAL"/>
    <property type="match status" value="1"/>
</dbReference>
<dbReference type="GO" id="GO:0005634">
    <property type="term" value="C:nucleus"/>
    <property type="evidence" value="ECO:0007669"/>
    <property type="project" value="TreeGrafter"/>
</dbReference>
<protein>
    <recommendedName>
        <fullName evidence="3">Leucine-rich PPR motif-containing protein, mitochondrial</fullName>
    </recommendedName>
</protein>
<proteinExistence type="predicted"/>
<evidence type="ECO:0008006" key="3">
    <source>
        <dbReference type="Google" id="ProtNLM"/>
    </source>
</evidence>
<reference evidence="1" key="1">
    <citation type="submission" date="2021-08" db="EMBL/GenBank/DDBJ databases">
        <authorList>
            <person name="Misof B."/>
            <person name="Oliver O."/>
            <person name="Podsiadlowski L."/>
            <person name="Donath A."/>
            <person name="Peters R."/>
            <person name="Mayer C."/>
            <person name="Rust J."/>
            <person name="Gunkel S."/>
            <person name="Lesny P."/>
            <person name="Martin S."/>
            <person name="Oeyen J.P."/>
            <person name="Petersen M."/>
            <person name="Panagiotis P."/>
            <person name="Wilbrandt J."/>
            <person name="Tanja T."/>
        </authorList>
    </citation>
    <scope>NUCLEOTIDE SEQUENCE</scope>
    <source>
        <strain evidence="1">GBR_01_08_01A</strain>
        <tissue evidence="1">Thorax + abdomen</tissue>
    </source>
</reference>
<sequence>MEINGLTCHLPTLGDIQAPMPYVLLTKKEYISFNNYNIQQFNFHGSVVSSVPLSLNTLENKIINLCVHLQNGRAFFDDVEQIIKIYEETDHALLNDVSLLLLKSCGKFLPNVDVKTRQKLTKRVWNLIQNKDCQLTLEHYNALLAAYAQNSEVINPVEFLDNMRLQPDESVYCSLLNAISNIEDHASVSNIISKMKKDIRSWSKETFDAVIEIRAMQCNMKEANKVITQMQSLGIMPSPETYLCLAYGFAKMGDLKNIVQIFEKNQPSVENVMKVIRIVSLYGYGKHISSILKFLPMPLKEDELTMINNTIIDLTYSGQRSEALKIITDLPKDIEIIDACIEYVKCFVDKEIQLNTSDQDILQVVRELMGSKYSSQIINKATKVALHHGKEALTLLFFEDMKKNGIPIRSHYYWPLLVQAHNCLDQKKLHSLISHMISLNVEIDNDTFIDYIFPFLDVTDPVATTKTLINTGIDYPIAIVNMAAFLLHNDRLKDVISLCSAFKIKLDFRESCLRSSLLERYKSNKSNLTFVSLMLQIPYKQHPPFVYILDALLNEASHSEELEEFIEFLEILKKHDVKISKADIEVIKQRVNKMNTTKNESIQTLLNDMSNEDINANLESNLTTLTPESVLSPYPHPKKMDFNELQNHIVELKHKKMGVRGSTKKLLFEYCMKLNLEAAEAIKQDIISNNFEWTAGMSAALFSLYVKKNMLDKAEIELNEIQKHHSYFLIDNYKLLSYVRCLVENNRLEDAFNAINNIKNINWKVNVNNKCFQLLTVIAESKFHDKTEKMLETLVKNNYCKIENILLIPLVQRHVLNNDIKSATDAFVHCVQKYKETPLKQKLTNMLISAIDSSVPGATEMLKTVMKCISNIHGEEVAVVHLITALVETEQVSKLQKVFQTQHVEMKLLTHHLQALYSSTDKVNRLFTLFEAIKNMEKISKRPLCDLILSIYEKNNNYEGATAFLRKMEESNIIPSEYFKRIFCNLVATNKQVMQH</sequence>
<gene>
    <name evidence="1" type="ORF">KPH14_008732</name>
</gene>
<dbReference type="AlphaFoldDB" id="A0AAD9VHR2"/>
<dbReference type="InterPro" id="IPR011990">
    <property type="entry name" value="TPR-like_helical_dom_sf"/>
</dbReference>
<reference evidence="1" key="2">
    <citation type="journal article" date="2023" name="Commun. Biol.">
        <title>Intrasexual cuticular hydrocarbon dimorphism in a wasp sheds light on hydrocarbon biosynthesis genes in Hymenoptera.</title>
        <authorList>
            <person name="Moris V.C."/>
            <person name="Podsiadlowski L."/>
            <person name="Martin S."/>
            <person name="Oeyen J.P."/>
            <person name="Donath A."/>
            <person name="Petersen M."/>
            <person name="Wilbrandt J."/>
            <person name="Misof B."/>
            <person name="Liedtke D."/>
            <person name="Thamm M."/>
            <person name="Scheiner R."/>
            <person name="Schmitt T."/>
            <person name="Niehuis O."/>
        </authorList>
    </citation>
    <scope>NUCLEOTIDE SEQUENCE</scope>
    <source>
        <strain evidence="1">GBR_01_08_01A</strain>
    </source>
</reference>
<organism evidence="1 2">
    <name type="scientific">Odynerus spinipes</name>
    <dbReference type="NCBI Taxonomy" id="1348599"/>
    <lineage>
        <taxon>Eukaryota</taxon>
        <taxon>Metazoa</taxon>
        <taxon>Ecdysozoa</taxon>
        <taxon>Arthropoda</taxon>
        <taxon>Hexapoda</taxon>
        <taxon>Insecta</taxon>
        <taxon>Pterygota</taxon>
        <taxon>Neoptera</taxon>
        <taxon>Endopterygota</taxon>
        <taxon>Hymenoptera</taxon>
        <taxon>Apocrita</taxon>
        <taxon>Aculeata</taxon>
        <taxon>Vespoidea</taxon>
        <taxon>Vespidae</taxon>
        <taxon>Eumeninae</taxon>
        <taxon>Odynerus</taxon>
    </lineage>
</organism>
<dbReference type="PANTHER" id="PTHR46669">
    <property type="entry name" value="LEUCINE-RICH PPR MOTIF-CONTAINING PROTEIN, MITOCHONDRIAL"/>
    <property type="match status" value="1"/>
</dbReference>
<dbReference type="GO" id="GO:0005739">
    <property type="term" value="C:mitochondrion"/>
    <property type="evidence" value="ECO:0007669"/>
    <property type="project" value="TreeGrafter"/>
</dbReference>
<dbReference type="Gene3D" id="1.25.40.10">
    <property type="entry name" value="Tetratricopeptide repeat domain"/>
    <property type="match status" value="1"/>
</dbReference>
<keyword evidence="2" id="KW-1185">Reference proteome</keyword>
<dbReference type="GO" id="GO:0003730">
    <property type="term" value="F:mRNA 3'-UTR binding"/>
    <property type="evidence" value="ECO:0007669"/>
    <property type="project" value="TreeGrafter"/>
</dbReference>
<dbReference type="GO" id="GO:0070129">
    <property type="term" value="P:regulation of mitochondrial translation"/>
    <property type="evidence" value="ECO:0007669"/>
    <property type="project" value="TreeGrafter"/>
</dbReference>
<accession>A0AAD9VHR2</accession>
<dbReference type="EMBL" id="JAIFRP010004521">
    <property type="protein sequence ID" value="KAK2574969.1"/>
    <property type="molecule type" value="Genomic_DNA"/>
</dbReference>
<dbReference type="InterPro" id="IPR033490">
    <property type="entry name" value="LRP130"/>
</dbReference>
<dbReference type="Proteomes" id="UP001258017">
    <property type="component" value="Unassembled WGS sequence"/>
</dbReference>